<organism evidence="2 3">
    <name type="scientific">Glaciecola siphonariae</name>
    <dbReference type="NCBI Taxonomy" id="521012"/>
    <lineage>
        <taxon>Bacteria</taxon>
        <taxon>Pseudomonadati</taxon>
        <taxon>Pseudomonadota</taxon>
        <taxon>Gammaproteobacteria</taxon>
        <taxon>Alteromonadales</taxon>
        <taxon>Alteromonadaceae</taxon>
        <taxon>Glaciecola</taxon>
    </lineage>
</organism>
<gene>
    <name evidence="2" type="ORF">ACFO4O_08815</name>
</gene>
<proteinExistence type="predicted"/>
<keyword evidence="1" id="KW-0732">Signal</keyword>
<dbReference type="Proteomes" id="UP001595897">
    <property type="component" value="Unassembled WGS sequence"/>
</dbReference>
<keyword evidence="3" id="KW-1185">Reference proteome</keyword>
<accession>A0ABV9LVM9</accession>
<reference evidence="3" key="1">
    <citation type="journal article" date="2019" name="Int. J. Syst. Evol. Microbiol.">
        <title>The Global Catalogue of Microorganisms (GCM) 10K type strain sequencing project: providing services to taxonomists for standard genome sequencing and annotation.</title>
        <authorList>
            <consortium name="The Broad Institute Genomics Platform"/>
            <consortium name="The Broad Institute Genome Sequencing Center for Infectious Disease"/>
            <person name="Wu L."/>
            <person name="Ma J."/>
        </authorList>
    </citation>
    <scope>NUCLEOTIDE SEQUENCE [LARGE SCALE GENOMIC DNA]</scope>
    <source>
        <strain evidence="3">KACC 12507</strain>
    </source>
</reference>
<dbReference type="RefSeq" id="WP_382408289.1">
    <property type="nucleotide sequence ID" value="NZ_JBHSGU010000002.1"/>
</dbReference>
<dbReference type="EMBL" id="JBHSGU010000002">
    <property type="protein sequence ID" value="MFC4700254.1"/>
    <property type="molecule type" value="Genomic_DNA"/>
</dbReference>
<comment type="caution">
    <text evidence="2">The sequence shown here is derived from an EMBL/GenBank/DDBJ whole genome shotgun (WGS) entry which is preliminary data.</text>
</comment>
<evidence type="ECO:0000313" key="3">
    <source>
        <dbReference type="Proteomes" id="UP001595897"/>
    </source>
</evidence>
<dbReference type="Pfam" id="PF04338">
    <property type="entry name" value="DUF481"/>
    <property type="match status" value="1"/>
</dbReference>
<name>A0ABV9LVM9_9ALTE</name>
<dbReference type="InterPro" id="IPR007433">
    <property type="entry name" value="DUF481"/>
</dbReference>
<protein>
    <submittedName>
        <fullName evidence="2">YdiY family protein</fullName>
    </submittedName>
</protein>
<dbReference type="PROSITE" id="PS51257">
    <property type="entry name" value="PROKAR_LIPOPROTEIN"/>
    <property type="match status" value="1"/>
</dbReference>
<feature type="signal peptide" evidence="1">
    <location>
        <begin position="1"/>
        <end position="19"/>
    </location>
</feature>
<evidence type="ECO:0000313" key="2">
    <source>
        <dbReference type="EMBL" id="MFC4700254.1"/>
    </source>
</evidence>
<feature type="chain" id="PRO_5047500391" evidence="1">
    <location>
        <begin position="20"/>
        <end position="247"/>
    </location>
</feature>
<evidence type="ECO:0000256" key="1">
    <source>
        <dbReference type="SAM" id="SignalP"/>
    </source>
</evidence>
<sequence length="247" mass="27065">MKSLSVAALLGFASCAVVAQEEEKKSFTMDGEFGFILTTGNTETTSIALGINASQELEQWSNVYLLEGLYKEDSDVNADGEEFSRVTEQKFFASAQANYKLTNPDHRLFGFASYEDNRLGAFAYQGTIAAGWNQLVWEDKSSSFDYSVGPGYSFAETQEGESVNGAIIRGAANYVWNISDTAKFTQTFSTEYGSDNVKSRAETALTAQIAGDLSLKVSVKFDHNTDVAEGREKLDTETAATLVYNFF</sequence>